<evidence type="ECO:0000313" key="2">
    <source>
        <dbReference type="Proteomes" id="UP000765509"/>
    </source>
</evidence>
<dbReference type="EMBL" id="AVOT02000521">
    <property type="protein sequence ID" value="MBW0463295.1"/>
    <property type="molecule type" value="Genomic_DNA"/>
</dbReference>
<proteinExistence type="predicted"/>
<comment type="caution">
    <text evidence="1">The sequence shown here is derived from an EMBL/GenBank/DDBJ whole genome shotgun (WGS) entry which is preliminary data.</text>
</comment>
<dbReference type="Proteomes" id="UP000765509">
    <property type="component" value="Unassembled WGS sequence"/>
</dbReference>
<accession>A0A9Q3BDK1</accession>
<dbReference type="AlphaFoldDB" id="A0A9Q3BDK1"/>
<organism evidence="1 2">
    <name type="scientific">Austropuccinia psidii MF-1</name>
    <dbReference type="NCBI Taxonomy" id="1389203"/>
    <lineage>
        <taxon>Eukaryota</taxon>
        <taxon>Fungi</taxon>
        <taxon>Dikarya</taxon>
        <taxon>Basidiomycota</taxon>
        <taxon>Pucciniomycotina</taxon>
        <taxon>Pucciniomycetes</taxon>
        <taxon>Pucciniales</taxon>
        <taxon>Sphaerophragmiaceae</taxon>
        <taxon>Austropuccinia</taxon>
    </lineage>
</organism>
<protein>
    <submittedName>
        <fullName evidence="1">Uncharacterized protein</fullName>
    </submittedName>
</protein>
<evidence type="ECO:0000313" key="1">
    <source>
        <dbReference type="EMBL" id="MBW0463295.1"/>
    </source>
</evidence>
<sequence>MWEKTTQLKEARNVPVLDGQNFPLWNIMMDVELTARGVCEICYSELQPDANATTTRNWNRINGKEVHLILRRVHPNLLISLVDGVTEKNAKALWNEINGKYASHTFINRGRTWFR</sequence>
<dbReference type="OrthoDB" id="2783063at2759"/>
<reference evidence="1" key="1">
    <citation type="submission" date="2021-03" db="EMBL/GenBank/DDBJ databases">
        <title>Draft genome sequence of rust myrtle Austropuccinia psidii MF-1, a brazilian biotype.</title>
        <authorList>
            <person name="Quecine M.C."/>
            <person name="Pachon D.M.R."/>
            <person name="Bonatelli M.L."/>
            <person name="Correr F.H."/>
            <person name="Franceschini L.M."/>
            <person name="Leite T.F."/>
            <person name="Margarido G.R.A."/>
            <person name="Almeida C.A."/>
            <person name="Ferrarezi J.A."/>
            <person name="Labate C.A."/>
        </authorList>
    </citation>
    <scope>NUCLEOTIDE SEQUENCE</scope>
    <source>
        <strain evidence="1">MF-1</strain>
    </source>
</reference>
<name>A0A9Q3BDK1_9BASI</name>
<gene>
    <name evidence="1" type="ORF">O181_003010</name>
</gene>
<keyword evidence="2" id="KW-1185">Reference proteome</keyword>